<accession>A0A8H5HN19</accession>
<organism evidence="2 3">
    <name type="scientific">Tricholomella constricta</name>
    <dbReference type="NCBI Taxonomy" id="117010"/>
    <lineage>
        <taxon>Eukaryota</taxon>
        <taxon>Fungi</taxon>
        <taxon>Dikarya</taxon>
        <taxon>Basidiomycota</taxon>
        <taxon>Agaricomycotina</taxon>
        <taxon>Agaricomycetes</taxon>
        <taxon>Agaricomycetidae</taxon>
        <taxon>Agaricales</taxon>
        <taxon>Tricholomatineae</taxon>
        <taxon>Lyophyllaceae</taxon>
        <taxon>Tricholomella</taxon>
    </lineage>
</organism>
<name>A0A8H5HN19_9AGAR</name>
<feature type="transmembrane region" description="Helical" evidence="1">
    <location>
        <begin position="12"/>
        <end position="38"/>
    </location>
</feature>
<keyword evidence="3" id="KW-1185">Reference proteome</keyword>
<keyword evidence="1" id="KW-1133">Transmembrane helix</keyword>
<feature type="transmembrane region" description="Helical" evidence="1">
    <location>
        <begin position="88"/>
        <end position="109"/>
    </location>
</feature>
<feature type="transmembrane region" description="Helical" evidence="1">
    <location>
        <begin position="142"/>
        <end position="163"/>
    </location>
</feature>
<comment type="caution">
    <text evidence="2">The sequence shown here is derived from an EMBL/GenBank/DDBJ whole genome shotgun (WGS) entry which is preliminary data.</text>
</comment>
<protein>
    <submittedName>
        <fullName evidence="2">Uncharacterized protein</fullName>
    </submittedName>
</protein>
<dbReference type="AlphaFoldDB" id="A0A8H5HN19"/>
<dbReference type="EMBL" id="JAACJP010000003">
    <property type="protein sequence ID" value="KAF5386267.1"/>
    <property type="molecule type" value="Genomic_DNA"/>
</dbReference>
<feature type="transmembrane region" description="Helical" evidence="1">
    <location>
        <begin position="50"/>
        <end position="76"/>
    </location>
</feature>
<evidence type="ECO:0000313" key="3">
    <source>
        <dbReference type="Proteomes" id="UP000565441"/>
    </source>
</evidence>
<proteinExistence type="predicted"/>
<dbReference type="Proteomes" id="UP000565441">
    <property type="component" value="Unassembled WGS sequence"/>
</dbReference>
<keyword evidence="1" id="KW-0472">Membrane</keyword>
<dbReference type="OrthoDB" id="7862095at2759"/>
<evidence type="ECO:0000256" key="1">
    <source>
        <dbReference type="SAM" id="Phobius"/>
    </source>
</evidence>
<reference evidence="2 3" key="1">
    <citation type="journal article" date="2020" name="ISME J.">
        <title>Uncovering the hidden diversity of litter-decomposition mechanisms in mushroom-forming fungi.</title>
        <authorList>
            <person name="Floudas D."/>
            <person name="Bentzer J."/>
            <person name="Ahren D."/>
            <person name="Johansson T."/>
            <person name="Persson P."/>
            <person name="Tunlid A."/>
        </authorList>
    </citation>
    <scope>NUCLEOTIDE SEQUENCE [LARGE SCALE GENOMIC DNA]</scope>
    <source>
        <strain evidence="2 3">CBS 661.87</strain>
    </source>
</reference>
<gene>
    <name evidence="2" type="ORF">D9615_002302</name>
</gene>
<keyword evidence="1" id="KW-0812">Transmembrane</keyword>
<evidence type="ECO:0000313" key="2">
    <source>
        <dbReference type="EMBL" id="KAF5386267.1"/>
    </source>
</evidence>
<sequence>MGAKFLCCLPLRLGVLVIAFIQFIITGAAAGLVWWLLIEKHNESQLTKKLKASIVLIGVVYTGSALVSLTGLIGALAKKLGAIKTYLFVLYATLGFQVAVTVFTLINYYRLRGTSGPDCNVTSGDTTVNLCEEYVKVPQGAIIVSVIVPILIQAYACYIVAAYKNRLIKQRQDRSSVAMKTPVNPAYTSVPATDQSLPPSYSNTAYPYASAPNAFGAKEFNHNGGHQV</sequence>